<accession>A0A0W7TP08</accession>
<organism evidence="2 4">
    <name type="scientific">Ruthenibacterium lactatiformans</name>
    <dbReference type="NCBI Taxonomy" id="1550024"/>
    <lineage>
        <taxon>Bacteria</taxon>
        <taxon>Bacillati</taxon>
        <taxon>Bacillota</taxon>
        <taxon>Clostridia</taxon>
        <taxon>Eubacteriales</taxon>
        <taxon>Oscillospiraceae</taxon>
        <taxon>Ruthenibacterium</taxon>
    </lineage>
</organism>
<feature type="chain" id="PRO_5038208731" evidence="1">
    <location>
        <begin position="22"/>
        <end position="436"/>
    </location>
</feature>
<protein>
    <submittedName>
        <fullName evidence="2">Sugar ABC transporter substrate-binding protein</fullName>
    </submittedName>
</protein>
<dbReference type="SUPFAM" id="SSF53850">
    <property type="entry name" value="Periplasmic binding protein-like II"/>
    <property type="match status" value="1"/>
</dbReference>
<keyword evidence="4" id="KW-1185">Reference proteome</keyword>
<dbReference type="PANTHER" id="PTHR43649">
    <property type="entry name" value="ARABINOSE-BINDING PROTEIN-RELATED"/>
    <property type="match status" value="1"/>
</dbReference>
<dbReference type="Proteomes" id="UP000032483">
    <property type="component" value="Unassembled WGS sequence"/>
</dbReference>
<evidence type="ECO:0000313" key="2">
    <source>
        <dbReference type="EMBL" id="KJF38354.1"/>
    </source>
</evidence>
<proteinExistence type="predicted"/>
<dbReference type="AlphaFoldDB" id="A0A0D8IV55"/>
<sequence length="436" mass="47572">MKKLISAVLAFALTLSLAACGQSAPASTPSGSSAPTSASVSQTDTALSGTLEVWSSGEELGRFVEGFNKLYPDVTVNITVVPNADFLAKLTPTLASGQGAPDIFTGESDYVKYLVDSGYWEDLRAEPYNVEQYTSDMWEYVVGVGTDDSGAIRALSWQASPGSIMYRRDMALEVLGTEEPQEVSALLNSNEAMLEAAAKFKEAGIKMFASWQDIMNMQFSNREQPWVVDGKLIIDDSMLEFMDMAKTITEKGYDLNVDPWAPEWSAAVESDDTFCYVLPTWGYQFVVKPSAVNTVGQWALCEGPVPYVKGGTWLGIYKDSPNKDLAWAFMEYVTCNSEAQQAYAAEYGEYVSLKSADEALATGEGEKVLGGQNLFAFYNDQMSKLPNDLMTAYDGQLNTAFLSAAKLYATGELDKDAAVQQFKDDALTAYPELTVE</sequence>
<reference evidence="3 5" key="2">
    <citation type="submission" date="2015-10" db="EMBL/GenBank/DDBJ databases">
        <title>A novel member of the family Ruminococcaceae isolated from human faeces.</title>
        <authorList>
            <person name="Shkoporov A.N."/>
            <person name="Chaplin A.V."/>
            <person name="Motuzova O.V."/>
            <person name="Kafarskaia L.I."/>
            <person name="Efimov B.A."/>
        </authorList>
    </citation>
    <scope>NUCLEOTIDE SEQUENCE [LARGE SCALE GENOMIC DNA]</scope>
    <source>
        <strain evidence="3 5">668</strain>
    </source>
</reference>
<dbReference type="InterPro" id="IPR050490">
    <property type="entry name" value="Bact_solute-bd_prot1"/>
</dbReference>
<keyword evidence="1" id="KW-0732">Signal</keyword>
<dbReference type="EMBL" id="JXXK01000049">
    <property type="protein sequence ID" value="KJF38354.1"/>
    <property type="molecule type" value="Genomic_DNA"/>
</dbReference>
<evidence type="ECO:0000256" key="1">
    <source>
        <dbReference type="SAM" id="SignalP"/>
    </source>
</evidence>
<evidence type="ECO:0000313" key="3">
    <source>
        <dbReference type="EMBL" id="KUE75493.1"/>
    </source>
</evidence>
<evidence type="ECO:0000313" key="4">
    <source>
        <dbReference type="Proteomes" id="UP000032483"/>
    </source>
</evidence>
<comment type="caution">
    <text evidence="2">The sequence shown here is derived from an EMBL/GenBank/DDBJ whole genome shotgun (WGS) entry which is preliminary data.</text>
</comment>
<dbReference type="PROSITE" id="PS51257">
    <property type="entry name" value="PROKAR_LIPOPROTEIN"/>
    <property type="match status" value="1"/>
</dbReference>
<dbReference type="PANTHER" id="PTHR43649:SF12">
    <property type="entry name" value="DIACETYLCHITOBIOSE BINDING PROTEIN DASA"/>
    <property type="match status" value="1"/>
</dbReference>
<gene>
    <name evidence="3" type="ORF">ASJ35_13315</name>
    <name evidence="2" type="ORF">TQ39_18625</name>
</gene>
<dbReference type="InterPro" id="IPR006059">
    <property type="entry name" value="SBP"/>
</dbReference>
<feature type="signal peptide" evidence="1">
    <location>
        <begin position="1"/>
        <end position="21"/>
    </location>
</feature>
<dbReference type="EMBL" id="LMUA01000020">
    <property type="protein sequence ID" value="KUE75493.1"/>
    <property type="molecule type" value="Genomic_DNA"/>
</dbReference>
<accession>A0A0D8IV55</accession>
<dbReference type="Proteomes" id="UP000053433">
    <property type="component" value="Unassembled WGS sequence"/>
</dbReference>
<dbReference type="Pfam" id="PF01547">
    <property type="entry name" value="SBP_bac_1"/>
    <property type="match status" value="1"/>
</dbReference>
<dbReference type="GeneID" id="42858551"/>
<reference evidence="2" key="1">
    <citation type="submission" date="2015-02" db="EMBL/GenBank/DDBJ databases">
        <title>A novel member of the family Ruminococcaceae isolated from human feces.</title>
        <authorList>
            <person name="Shkoporov A.N."/>
            <person name="Chaplin A.V."/>
            <person name="Motuzova O.V."/>
            <person name="Kafarskaia L.I."/>
            <person name="Khokhlova E.V."/>
            <person name="Efimov B.A."/>
        </authorList>
    </citation>
    <scope>NUCLEOTIDE SEQUENCE [LARGE SCALE GENOMIC DNA]</scope>
    <source>
        <strain evidence="2">585-1</strain>
    </source>
</reference>
<dbReference type="Gene3D" id="3.40.190.10">
    <property type="entry name" value="Periplasmic binding protein-like II"/>
    <property type="match status" value="1"/>
</dbReference>
<evidence type="ECO:0000313" key="5">
    <source>
        <dbReference type="Proteomes" id="UP000053433"/>
    </source>
</evidence>
<dbReference type="RefSeq" id="WP_009322979.1">
    <property type="nucleotide sequence ID" value="NZ_CAUBPW010000011.1"/>
</dbReference>
<name>A0A0D8IV55_9FIRM</name>